<name>A0AA37L715_9PEZI</name>
<accession>A0AA37L715</accession>
<feature type="signal peptide" evidence="2">
    <location>
        <begin position="1"/>
        <end position="15"/>
    </location>
</feature>
<feature type="compositionally biased region" description="Acidic residues" evidence="1">
    <location>
        <begin position="59"/>
        <end position="68"/>
    </location>
</feature>
<evidence type="ECO:0000313" key="4">
    <source>
        <dbReference type="Proteomes" id="UP001055115"/>
    </source>
</evidence>
<gene>
    <name evidence="3" type="ORF">ColSpa_00781</name>
</gene>
<feature type="chain" id="PRO_5041346060" evidence="2">
    <location>
        <begin position="16"/>
        <end position="202"/>
    </location>
</feature>
<evidence type="ECO:0000313" key="3">
    <source>
        <dbReference type="EMBL" id="GKT40600.1"/>
    </source>
</evidence>
<reference evidence="3 4" key="1">
    <citation type="submission" date="2022-03" db="EMBL/GenBank/DDBJ databases">
        <title>Genome data of Colletotrichum spp.</title>
        <authorList>
            <person name="Utami Y.D."/>
            <person name="Hiruma K."/>
        </authorList>
    </citation>
    <scope>NUCLEOTIDE SEQUENCE [LARGE SCALE GENOMIC DNA]</scope>
    <source>
        <strain evidence="3 4">MAFF 239500</strain>
    </source>
</reference>
<feature type="compositionally biased region" description="Basic and acidic residues" evidence="1">
    <location>
        <begin position="129"/>
        <end position="152"/>
    </location>
</feature>
<dbReference type="AlphaFoldDB" id="A0AA37L715"/>
<feature type="region of interest" description="Disordered" evidence="1">
    <location>
        <begin position="40"/>
        <end position="202"/>
    </location>
</feature>
<dbReference type="EMBL" id="BQXU01000001">
    <property type="protein sequence ID" value="GKT40600.1"/>
    <property type="molecule type" value="Genomic_DNA"/>
</dbReference>
<keyword evidence="2" id="KW-0732">Signal</keyword>
<organism evidence="3 4">
    <name type="scientific">Colletotrichum spaethianum</name>
    <dbReference type="NCBI Taxonomy" id="700344"/>
    <lineage>
        <taxon>Eukaryota</taxon>
        <taxon>Fungi</taxon>
        <taxon>Dikarya</taxon>
        <taxon>Ascomycota</taxon>
        <taxon>Pezizomycotina</taxon>
        <taxon>Sordariomycetes</taxon>
        <taxon>Hypocreomycetidae</taxon>
        <taxon>Glomerellales</taxon>
        <taxon>Glomerellaceae</taxon>
        <taxon>Colletotrichum</taxon>
        <taxon>Colletotrichum spaethianum species complex</taxon>
    </lineage>
</organism>
<comment type="caution">
    <text evidence="3">The sequence shown here is derived from an EMBL/GenBank/DDBJ whole genome shotgun (WGS) entry which is preliminary data.</text>
</comment>
<sequence length="202" mass="20839">MKVVSVLVLANLAAAAVRDSEIIASQDEIARDVEGIAKSATLAERDEDDVLPQSFSLNESDEKDEEDELSRRDIGIDGSLGEIVARQAKSDAGGGGKNNSGGKKKNNGKAIEKATSGNSNDQKRNRKKNNTEKENGKANAGGKKDNKGKDNGKSNAGKKNNSTAVDDGKSKDKGAKNGKKKGENGKKANLSTSAGAAAAGAA</sequence>
<evidence type="ECO:0000256" key="2">
    <source>
        <dbReference type="SAM" id="SignalP"/>
    </source>
</evidence>
<keyword evidence="4" id="KW-1185">Reference proteome</keyword>
<feature type="compositionally biased region" description="Low complexity" evidence="1">
    <location>
        <begin position="153"/>
        <end position="165"/>
    </location>
</feature>
<dbReference type="Proteomes" id="UP001055115">
    <property type="component" value="Unassembled WGS sequence"/>
</dbReference>
<protein>
    <submittedName>
        <fullName evidence="3">Uncharacterized protein</fullName>
    </submittedName>
</protein>
<dbReference type="GeneID" id="73321583"/>
<feature type="compositionally biased region" description="Basic and acidic residues" evidence="1">
    <location>
        <begin position="166"/>
        <end position="186"/>
    </location>
</feature>
<dbReference type="RefSeq" id="XP_049122950.1">
    <property type="nucleotide sequence ID" value="XM_049266993.1"/>
</dbReference>
<proteinExistence type="predicted"/>
<evidence type="ECO:0000256" key="1">
    <source>
        <dbReference type="SAM" id="MobiDB-lite"/>
    </source>
</evidence>